<comment type="caution">
    <text evidence="5">The sequence shown here is derived from an EMBL/GenBank/DDBJ whole genome shotgun (WGS) entry which is preliminary data.</text>
</comment>
<dbReference type="PANTHER" id="PTHR11575:SF22">
    <property type="entry name" value="ADL392WP"/>
    <property type="match status" value="1"/>
</dbReference>
<keyword evidence="2" id="KW-0732">Signal</keyword>
<dbReference type="AlphaFoldDB" id="A0AAV9V1I6"/>
<evidence type="ECO:0000313" key="5">
    <source>
        <dbReference type="EMBL" id="KAK6353598.1"/>
    </source>
</evidence>
<dbReference type="Gene3D" id="3.60.21.10">
    <property type="match status" value="1"/>
</dbReference>
<dbReference type="InterPro" id="IPR053828">
    <property type="entry name" value="Nucleosidase_C"/>
</dbReference>
<evidence type="ECO:0008006" key="7">
    <source>
        <dbReference type="Google" id="ProtNLM"/>
    </source>
</evidence>
<name>A0AAV9V1I6_9PEZI</name>
<dbReference type="PANTHER" id="PTHR11575">
    <property type="entry name" value="5'-NUCLEOTIDASE-RELATED"/>
    <property type="match status" value="1"/>
</dbReference>
<protein>
    <recommendedName>
        <fullName evidence="7">Calcineurin-like phosphoesterase domain-containing protein</fullName>
    </recommendedName>
</protein>
<dbReference type="GO" id="GO:0009166">
    <property type="term" value="P:nucleotide catabolic process"/>
    <property type="evidence" value="ECO:0007669"/>
    <property type="project" value="InterPro"/>
</dbReference>
<feature type="domain" description="Calcineurin-like phosphoesterase" evidence="3">
    <location>
        <begin position="64"/>
        <end position="294"/>
    </location>
</feature>
<dbReference type="GO" id="GO:0005829">
    <property type="term" value="C:cytosol"/>
    <property type="evidence" value="ECO:0007669"/>
    <property type="project" value="TreeGrafter"/>
</dbReference>
<dbReference type="Pfam" id="PF00149">
    <property type="entry name" value="Metallophos"/>
    <property type="match status" value="1"/>
</dbReference>
<dbReference type="Gene3D" id="3.90.780.10">
    <property type="entry name" value="5'-Nucleotidase, C-terminal domain"/>
    <property type="match status" value="2"/>
</dbReference>
<reference evidence="5 6" key="1">
    <citation type="submission" date="2019-10" db="EMBL/GenBank/DDBJ databases">
        <authorList>
            <person name="Palmer J.M."/>
        </authorList>
    </citation>
    <scope>NUCLEOTIDE SEQUENCE [LARGE SCALE GENOMIC DNA]</scope>
    <source>
        <strain evidence="5 6">TWF696</strain>
    </source>
</reference>
<evidence type="ECO:0000259" key="4">
    <source>
        <dbReference type="Pfam" id="PF21953"/>
    </source>
</evidence>
<proteinExistence type="predicted"/>
<dbReference type="InterPro" id="IPR004843">
    <property type="entry name" value="Calcineurin-like_PHP"/>
</dbReference>
<evidence type="ECO:0000256" key="2">
    <source>
        <dbReference type="SAM" id="SignalP"/>
    </source>
</evidence>
<feature type="signal peptide" evidence="2">
    <location>
        <begin position="1"/>
        <end position="20"/>
    </location>
</feature>
<dbReference type="PIRSF" id="PIRSF017316">
    <property type="entry name" value="Pesterase_C1039"/>
    <property type="match status" value="1"/>
</dbReference>
<evidence type="ECO:0000313" key="6">
    <source>
        <dbReference type="Proteomes" id="UP001375240"/>
    </source>
</evidence>
<feature type="domain" description="Putative 5'-nucleotidase C-terminal" evidence="4">
    <location>
        <begin position="420"/>
        <end position="617"/>
    </location>
</feature>
<evidence type="ECO:0000259" key="3">
    <source>
        <dbReference type="Pfam" id="PF00149"/>
    </source>
</evidence>
<organism evidence="5 6">
    <name type="scientific">Orbilia brochopaga</name>
    <dbReference type="NCBI Taxonomy" id="3140254"/>
    <lineage>
        <taxon>Eukaryota</taxon>
        <taxon>Fungi</taxon>
        <taxon>Dikarya</taxon>
        <taxon>Ascomycota</taxon>
        <taxon>Pezizomycotina</taxon>
        <taxon>Orbiliomycetes</taxon>
        <taxon>Orbiliales</taxon>
        <taxon>Orbiliaceae</taxon>
        <taxon>Orbilia</taxon>
    </lineage>
</organism>
<feature type="chain" id="PRO_5043900411" description="Calcineurin-like phosphoesterase domain-containing protein" evidence="2">
    <location>
        <begin position="21"/>
        <end position="663"/>
    </location>
</feature>
<dbReference type="InterPro" id="IPR006179">
    <property type="entry name" value="5_nucleotidase/apyrase"/>
</dbReference>
<sequence length="663" mass="74111">MQLLSTIAAAVVGLSSVAMACDACTGEGDIELVRRVRLVHARMQPDAIPAVVGPKGPLPWGQLTVAHTSDTHGWLIGHVKEANYGADWGDYVSFIRHMRYKARSLGVDFLVLDSGDLHDGAGLSDATAKLPGGVNGQVSLPIFRNLDYDLLTIGNHELYVNDIAQDVFLNFAKFYGDRYLTSNVQIRDPADGKFKYIGRTHKYFTTHYGLRIMAFGILFDFTSNGNNSKIIMAKELVQQQWFQDALHQPQPIDVFLVLGHTSVRDPVTFPLVLEAIRKVHPNTPVQFFGGHSHNRDFKIYDRASTGLEPGRYCETLGWFAMSGINAGTGSRHPKGVPNPTRTARNTTISAGPPEYANPAENSTELVYARRFLDWNRLTFETHSDNVRQFDTPRGAAVSTKVGEERKRLNLTEAYGCSPQTYCRFCVKQDDPNSVYSLVQTALAATIINETRKDIPRMIFVNTGGIRFDLFKGAFTYDDSFIVAPFTNKFQYIPSVPYSMAKQVLDFLNSGAPQKRSLEREMRRSFLPRTVDACPLNGAQFTTAMRKRRVITRRQQVTTQGYVTSDDFGSDGDDTPHEAVPHFSTTNDIVAKGGFPADGKDPEVVDVVFYDFIQSYVLVALEKAGKKYSKNDVSYYLPPSYTSNDFLPDYARKFWTKDCLKPLP</sequence>
<dbReference type="InterPro" id="IPR014485">
    <property type="entry name" value="Pesterase_C1039"/>
</dbReference>
<feature type="region of interest" description="Disordered" evidence="1">
    <location>
        <begin position="329"/>
        <end position="356"/>
    </location>
</feature>
<gene>
    <name evidence="5" type="ORF">TWF696_005561</name>
</gene>
<dbReference type="Pfam" id="PF21953">
    <property type="entry name" value="NadN_nucleosid_C"/>
    <property type="match status" value="1"/>
</dbReference>
<keyword evidence="6" id="KW-1185">Reference proteome</keyword>
<feature type="compositionally biased region" description="Polar residues" evidence="1">
    <location>
        <begin position="339"/>
        <end position="349"/>
    </location>
</feature>
<dbReference type="InterPro" id="IPR036907">
    <property type="entry name" value="5'-Nucleotdase_C_sf"/>
</dbReference>
<evidence type="ECO:0000256" key="1">
    <source>
        <dbReference type="SAM" id="MobiDB-lite"/>
    </source>
</evidence>
<accession>A0AAV9V1I6</accession>
<dbReference type="Proteomes" id="UP001375240">
    <property type="component" value="Unassembled WGS sequence"/>
</dbReference>
<dbReference type="SUPFAM" id="SSF56300">
    <property type="entry name" value="Metallo-dependent phosphatases"/>
    <property type="match status" value="1"/>
</dbReference>
<dbReference type="GO" id="GO:0016787">
    <property type="term" value="F:hydrolase activity"/>
    <property type="evidence" value="ECO:0007669"/>
    <property type="project" value="InterPro"/>
</dbReference>
<dbReference type="InterPro" id="IPR029052">
    <property type="entry name" value="Metallo-depent_PP-like"/>
</dbReference>
<dbReference type="SUPFAM" id="SSF55816">
    <property type="entry name" value="5'-nucleotidase (syn. UDP-sugar hydrolase), C-terminal domain"/>
    <property type="match status" value="1"/>
</dbReference>
<dbReference type="EMBL" id="JAVHNQ010000003">
    <property type="protein sequence ID" value="KAK6353598.1"/>
    <property type="molecule type" value="Genomic_DNA"/>
</dbReference>